<evidence type="ECO:0000313" key="9">
    <source>
        <dbReference type="Proteomes" id="UP001212841"/>
    </source>
</evidence>
<evidence type="ECO:0000313" key="8">
    <source>
        <dbReference type="EMBL" id="KAJ3046802.1"/>
    </source>
</evidence>
<comment type="caution">
    <text evidence="8">The sequence shown here is derived from an EMBL/GenBank/DDBJ whole genome shotgun (WGS) entry which is preliminary data.</text>
</comment>
<dbReference type="InterPro" id="IPR005818">
    <property type="entry name" value="Histone_H1/H5_H15"/>
</dbReference>
<dbReference type="AlphaFoldDB" id="A0AAD5S812"/>
<dbReference type="GO" id="GO:0051639">
    <property type="term" value="P:actin filament network formation"/>
    <property type="evidence" value="ECO:0007669"/>
    <property type="project" value="TreeGrafter"/>
</dbReference>
<evidence type="ECO:0000259" key="5">
    <source>
        <dbReference type="PROSITE" id="PS50021"/>
    </source>
</evidence>
<dbReference type="InterPro" id="IPR000535">
    <property type="entry name" value="MSP_dom"/>
</dbReference>
<dbReference type="SMART" id="SM00033">
    <property type="entry name" value="CH"/>
    <property type="match status" value="2"/>
</dbReference>
<dbReference type="PROSITE" id="PS50021">
    <property type="entry name" value="CH"/>
    <property type="match status" value="2"/>
</dbReference>
<sequence length="946" mass="105239">MILQKGQPLRSLLRLREFGACDILEKNTWAAAKRIHKKHYKALPAEQQIDLDKQRDAFQKLLSSAPKVTSHINMGRKQQPGATPAVKVIYHGADSAEGQTSGMNMDYLIFANPNQIQRWRLDNSIPLVDVVDFFDIFEVANGGNAGVFSPASKQTLENAFSTSNETDIIQKILKEGKIIAGEGPYHHDKDRFDCPTAPFGNYTNGAYQGSGGSGRIEAGTTEDVNGDPMTDSTRKMPLSRSLVLQPENELEFRQPFNPPVKRTLNVRNVNPHSYLAFKIGSTAQKMYTLRPNNGDPRANFSKKDKLIITAIKISDDVLTLEGDDYITYIRDIWAKAEHDWEAGDSDAVKMIQLDIYLRTRLLAEDDITSILMQHDGVITAKVLVASLKAFVKDDEMNKSIMKELLAKLVDSTAGCITLKPEFLRYASYPISEDEKESFTQHINCVLKRDKDVGHRLPIDEKSMQVFAEVKDGLILAKLINVAVPDTINEHTLHIGSILNDVQMLENNVVVINAAKVIGCSGCFVANIGSQDIIEGREHMIWGLIWQIIKVGLQARIDIKVHPELFRLVERGATMFESGEDLEEFTQLPPEQILLRWFNYHLKKAGWNKTVKNFSADVKEGDNYTVLLNQLAPGQCSRAPLQTADLFDRAEQVLQNADKLGCRKFLTAKTLIGGNRKLHFAFVANLFDTHPGLENLSGAGRAEVDEFLQAGITSGREGGTRDESADVGTPENEVNQPQQAHDHLQQEEDNVQEEEDQEEGENDQEHGEEVQRTIPLSGGRTLVIKFNRRARRLPYRQMVIGSITALKESGHMASRQAIKKYIFANFEITNSARSESQINQAIRRGAESGEFLQPKGPNGRVLINQVFPKAVGQRKIAAAKKAKTNTNKKTTAATKNKITAAKKAAAPKATKATGLIKRKATKTSRGPAARNGELEIVFVVSFGERWG</sequence>
<dbReference type="SUPFAM" id="SSF89895">
    <property type="entry name" value="FYSH domain"/>
    <property type="match status" value="1"/>
</dbReference>
<feature type="domain" description="MSP" evidence="6">
    <location>
        <begin position="241"/>
        <end position="358"/>
    </location>
</feature>
<feature type="compositionally biased region" description="Acidic residues" evidence="4">
    <location>
        <begin position="746"/>
        <end position="761"/>
    </location>
</feature>
<proteinExistence type="predicted"/>
<dbReference type="InterPro" id="IPR001715">
    <property type="entry name" value="CH_dom"/>
</dbReference>
<protein>
    <recommendedName>
        <fullName evidence="1">Histone H1</fullName>
    </recommendedName>
</protein>
<keyword evidence="9" id="KW-1185">Reference proteome</keyword>
<evidence type="ECO:0000256" key="1">
    <source>
        <dbReference type="ARBA" id="ARBA00020833"/>
    </source>
</evidence>
<dbReference type="PANTHER" id="PTHR19961:SF18">
    <property type="entry name" value="FI19014P1"/>
    <property type="match status" value="1"/>
</dbReference>
<dbReference type="InterPro" id="IPR039959">
    <property type="entry name" value="Fimbrin/Plastin"/>
</dbReference>
<evidence type="ECO:0000256" key="4">
    <source>
        <dbReference type="SAM" id="MobiDB-lite"/>
    </source>
</evidence>
<dbReference type="Gene3D" id="1.10.418.10">
    <property type="entry name" value="Calponin-like domain"/>
    <property type="match status" value="2"/>
</dbReference>
<dbReference type="Gene3D" id="1.10.10.10">
    <property type="entry name" value="Winged helix-like DNA-binding domain superfamily/Winged helix DNA-binding domain"/>
    <property type="match status" value="1"/>
</dbReference>
<dbReference type="CDD" id="cd00073">
    <property type="entry name" value="H15"/>
    <property type="match status" value="1"/>
</dbReference>
<dbReference type="GO" id="GO:0006334">
    <property type="term" value="P:nucleosome assembly"/>
    <property type="evidence" value="ECO:0007669"/>
    <property type="project" value="InterPro"/>
</dbReference>
<dbReference type="PANTHER" id="PTHR19961">
    <property type="entry name" value="FIMBRIN/PLASTIN"/>
    <property type="match status" value="1"/>
</dbReference>
<dbReference type="InterPro" id="IPR013783">
    <property type="entry name" value="Ig-like_fold"/>
</dbReference>
<feature type="domain" description="Calponin-homology (CH)" evidence="5">
    <location>
        <begin position="587"/>
        <end position="690"/>
    </location>
</feature>
<dbReference type="InterPro" id="IPR036390">
    <property type="entry name" value="WH_DNA-bd_sf"/>
</dbReference>
<evidence type="ECO:0000256" key="2">
    <source>
        <dbReference type="ARBA" id="ARBA00022737"/>
    </source>
</evidence>
<dbReference type="Gene3D" id="2.60.40.10">
    <property type="entry name" value="Immunoglobulins"/>
    <property type="match status" value="1"/>
</dbReference>
<name>A0AAD5S812_9FUNG</name>
<dbReference type="SUPFAM" id="SSF49354">
    <property type="entry name" value="PapD-like"/>
    <property type="match status" value="1"/>
</dbReference>
<dbReference type="InterPro" id="IPR036388">
    <property type="entry name" value="WH-like_DNA-bd_sf"/>
</dbReference>
<accession>A0AAD5S812</accession>
<dbReference type="PROSITE" id="PS50202">
    <property type="entry name" value="MSP"/>
    <property type="match status" value="1"/>
</dbReference>
<feature type="domain" description="Calponin-homology (CH)" evidence="5">
    <location>
        <begin position="432"/>
        <end position="552"/>
    </location>
</feature>
<dbReference type="FunFam" id="1.10.418.10:FF:000042">
    <property type="entry name" value="Fimbrin, putative"/>
    <property type="match status" value="1"/>
</dbReference>
<dbReference type="GO" id="GO:0005737">
    <property type="term" value="C:cytoplasm"/>
    <property type="evidence" value="ECO:0007669"/>
    <property type="project" value="TreeGrafter"/>
</dbReference>
<dbReference type="Gene3D" id="3.30.1250.10">
    <property type="entry name" value="Ribosome maturation protein SBDS, N-terminal domain"/>
    <property type="match status" value="1"/>
</dbReference>
<dbReference type="Pfam" id="PF00307">
    <property type="entry name" value="CH"/>
    <property type="match status" value="2"/>
</dbReference>
<dbReference type="SUPFAM" id="SSF47576">
    <property type="entry name" value="Calponin-homology domain, CH-domain"/>
    <property type="match status" value="1"/>
</dbReference>
<evidence type="ECO:0000259" key="6">
    <source>
        <dbReference type="PROSITE" id="PS50202"/>
    </source>
</evidence>
<dbReference type="GO" id="GO:0032432">
    <property type="term" value="C:actin filament bundle"/>
    <property type="evidence" value="ECO:0007669"/>
    <property type="project" value="TreeGrafter"/>
</dbReference>
<gene>
    <name evidence="8" type="ORF">HK097_000497</name>
</gene>
<dbReference type="SUPFAM" id="SSF46785">
    <property type="entry name" value="Winged helix' DNA-binding domain"/>
    <property type="match status" value="1"/>
</dbReference>
<dbReference type="InterPro" id="IPR008962">
    <property type="entry name" value="PapD-like_sf"/>
</dbReference>
<feature type="domain" description="H15" evidence="7">
    <location>
        <begin position="790"/>
        <end position="864"/>
    </location>
</feature>
<reference evidence="8" key="1">
    <citation type="submission" date="2020-05" db="EMBL/GenBank/DDBJ databases">
        <title>Phylogenomic resolution of chytrid fungi.</title>
        <authorList>
            <person name="Stajich J.E."/>
            <person name="Amses K."/>
            <person name="Simmons R."/>
            <person name="Seto K."/>
            <person name="Myers J."/>
            <person name="Bonds A."/>
            <person name="Quandt C.A."/>
            <person name="Barry K."/>
            <person name="Liu P."/>
            <person name="Grigoriev I."/>
            <person name="Longcore J.E."/>
            <person name="James T.Y."/>
        </authorList>
    </citation>
    <scope>NUCLEOTIDE SEQUENCE</scope>
    <source>
        <strain evidence="8">JEL0318</strain>
    </source>
</reference>
<dbReference type="EMBL" id="JADGJD010001089">
    <property type="protein sequence ID" value="KAJ3046802.1"/>
    <property type="molecule type" value="Genomic_DNA"/>
</dbReference>
<keyword evidence="2" id="KW-0677">Repeat</keyword>
<dbReference type="InterPro" id="IPR036786">
    <property type="entry name" value="Ribosome_mat_SBDS_N_sf"/>
</dbReference>
<dbReference type="Pfam" id="PF00538">
    <property type="entry name" value="Linker_histone"/>
    <property type="match status" value="1"/>
</dbReference>
<dbReference type="Proteomes" id="UP001212841">
    <property type="component" value="Unassembled WGS sequence"/>
</dbReference>
<dbReference type="GO" id="GO:0000786">
    <property type="term" value="C:nucleosome"/>
    <property type="evidence" value="ECO:0007669"/>
    <property type="project" value="InterPro"/>
</dbReference>
<dbReference type="GO" id="GO:0051017">
    <property type="term" value="P:actin filament bundle assembly"/>
    <property type="evidence" value="ECO:0007669"/>
    <property type="project" value="InterPro"/>
</dbReference>
<organism evidence="8 9">
    <name type="scientific">Rhizophlyctis rosea</name>
    <dbReference type="NCBI Taxonomy" id="64517"/>
    <lineage>
        <taxon>Eukaryota</taxon>
        <taxon>Fungi</taxon>
        <taxon>Fungi incertae sedis</taxon>
        <taxon>Chytridiomycota</taxon>
        <taxon>Chytridiomycota incertae sedis</taxon>
        <taxon>Chytridiomycetes</taxon>
        <taxon>Rhizophlyctidales</taxon>
        <taxon>Rhizophlyctidaceae</taxon>
        <taxon>Rhizophlyctis</taxon>
    </lineage>
</organism>
<dbReference type="Pfam" id="PF01172">
    <property type="entry name" value="SBDS_N"/>
    <property type="match status" value="1"/>
</dbReference>
<dbReference type="GO" id="GO:0003677">
    <property type="term" value="F:DNA binding"/>
    <property type="evidence" value="ECO:0007669"/>
    <property type="project" value="InterPro"/>
</dbReference>
<dbReference type="InterPro" id="IPR036872">
    <property type="entry name" value="CH_dom_sf"/>
</dbReference>
<evidence type="ECO:0000256" key="3">
    <source>
        <dbReference type="ARBA" id="ARBA00023203"/>
    </source>
</evidence>
<dbReference type="GO" id="GO:0005884">
    <property type="term" value="C:actin filament"/>
    <property type="evidence" value="ECO:0007669"/>
    <property type="project" value="TreeGrafter"/>
</dbReference>
<keyword evidence="3" id="KW-0009">Actin-binding</keyword>
<feature type="region of interest" description="Disordered" evidence="4">
    <location>
        <begin position="711"/>
        <end position="773"/>
    </location>
</feature>
<dbReference type="PROSITE" id="PS51504">
    <property type="entry name" value="H15"/>
    <property type="match status" value="1"/>
</dbReference>
<dbReference type="InterPro" id="IPR019783">
    <property type="entry name" value="SDO1/SBDS_N"/>
</dbReference>
<dbReference type="SMART" id="SM00526">
    <property type="entry name" value="H15"/>
    <property type="match status" value="1"/>
</dbReference>
<dbReference type="GO" id="GO:0051015">
    <property type="term" value="F:actin filament binding"/>
    <property type="evidence" value="ECO:0007669"/>
    <property type="project" value="InterPro"/>
</dbReference>
<evidence type="ECO:0000259" key="7">
    <source>
        <dbReference type="PROSITE" id="PS51504"/>
    </source>
</evidence>